<evidence type="ECO:0000313" key="1">
    <source>
        <dbReference type="EMBL" id="ODA35996.1"/>
    </source>
</evidence>
<protein>
    <submittedName>
        <fullName evidence="1">Uncharacterized protein</fullName>
    </submittedName>
</protein>
<comment type="caution">
    <text evidence="1">The sequence shown here is derived from an EMBL/GenBank/DDBJ whole genome shotgun (WGS) entry which is preliminary data.</text>
</comment>
<proteinExistence type="predicted"/>
<gene>
    <name evidence="1" type="ORF">A6X21_02375</name>
</gene>
<dbReference type="EMBL" id="LYDR01000030">
    <property type="protein sequence ID" value="ODA35996.1"/>
    <property type="molecule type" value="Genomic_DNA"/>
</dbReference>
<dbReference type="STRING" id="1841610.A6X21_02375"/>
<dbReference type="Proteomes" id="UP000094828">
    <property type="component" value="Unassembled WGS sequence"/>
</dbReference>
<accession>A0A1C3ERY7</accession>
<reference evidence="1 2" key="1">
    <citation type="submission" date="2016-05" db="EMBL/GenBank/DDBJ databases">
        <title>Genomic and physiological characterization of Planctopirus sp. isolated from fresh water lake.</title>
        <authorList>
            <person name="Subhash Y."/>
            <person name="Ramana C."/>
        </authorList>
    </citation>
    <scope>NUCLEOTIDE SEQUENCE [LARGE SCALE GENOMIC DNA]</scope>
    <source>
        <strain evidence="1 2">JC280</strain>
    </source>
</reference>
<organism evidence="1 2">
    <name type="scientific">Planctopirus hydrillae</name>
    <dbReference type="NCBI Taxonomy" id="1841610"/>
    <lineage>
        <taxon>Bacteria</taxon>
        <taxon>Pseudomonadati</taxon>
        <taxon>Planctomycetota</taxon>
        <taxon>Planctomycetia</taxon>
        <taxon>Planctomycetales</taxon>
        <taxon>Planctomycetaceae</taxon>
        <taxon>Planctopirus</taxon>
    </lineage>
</organism>
<keyword evidence="2" id="KW-1185">Reference proteome</keyword>
<evidence type="ECO:0000313" key="2">
    <source>
        <dbReference type="Proteomes" id="UP000094828"/>
    </source>
</evidence>
<sequence length="74" mass="8259">MKRDARRVVGILHNLRDLSGARLCPQTSCRIPKPPFTVLQDRRQLLVTTDFALTLSEAIFTLPTTLPGRIPAFG</sequence>
<dbReference type="AlphaFoldDB" id="A0A1C3ERY7"/>
<name>A0A1C3ERY7_9PLAN</name>